<dbReference type="Pfam" id="PF01638">
    <property type="entry name" value="HxlR"/>
    <property type="match status" value="1"/>
</dbReference>
<keyword evidence="2" id="KW-0238">DNA-binding</keyword>
<keyword evidence="3" id="KW-0804">Transcription</keyword>
<dbReference type="InterPro" id="IPR002577">
    <property type="entry name" value="HTH_HxlR"/>
</dbReference>
<name>A0A1M5NV75_9BRAD</name>
<dbReference type="Proteomes" id="UP000190675">
    <property type="component" value="Chromosome I"/>
</dbReference>
<keyword evidence="1" id="KW-0805">Transcription regulation</keyword>
<dbReference type="GO" id="GO:0003677">
    <property type="term" value="F:DNA binding"/>
    <property type="evidence" value="ECO:0007669"/>
    <property type="project" value="UniProtKB-KW"/>
</dbReference>
<evidence type="ECO:0000313" key="5">
    <source>
        <dbReference type="EMBL" id="SHG93089.1"/>
    </source>
</evidence>
<organism evidence="5 6">
    <name type="scientific">Bradyrhizobium erythrophlei</name>
    <dbReference type="NCBI Taxonomy" id="1437360"/>
    <lineage>
        <taxon>Bacteria</taxon>
        <taxon>Pseudomonadati</taxon>
        <taxon>Pseudomonadota</taxon>
        <taxon>Alphaproteobacteria</taxon>
        <taxon>Hyphomicrobiales</taxon>
        <taxon>Nitrobacteraceae</taxon>
        <taxon>Bradyrhizobium</taxon>
    </lineage>
</organism>
<dbReference type="PROSITE" id="PS51118">
    <property type="entry name" value="HTH_HXLR"/>
    <property type="match status" value="1"/>
</dbReference>
<dbReference type="InterPro" id="IPR036390">
    <property type="entry name" value="WH_DNA-bd_sf"/>
</dbReference>
<feature type="domain" description="HTH hxlR-type" evidence="4">
    <location>
        <begin position="13"/>
        <end position="112"/>
    </location>
</feature>
<gene>
    <name evidence="5" type="ORF">SAMN05444169_4847</name>
</gene>
<protein>
    <submittedName>
        <fullName evidence="5">Transcriptional regulator, HxlR family</fullName>
    </submittedName>
</protein>
<dbReference type="InterPro" id="IPR036388">
    <property type="entry name" value="WH-like_DNA-bd_sf"/>
</dbReference>
<proteinExistence type="predicted"/>
<evidence type="ECO:0000256" key="1">
    <source>
        <dbReference type="ARBA" id="ARBA00023015"/>
    </source>
</evidence>
<dbReference type="PANTHER" id="PTHR33204">
    <property type="entry name" value="TRANSCRIPTIONAL REGULATOR, MARR FAMILY"/>
    <property type="match status" value="1"/>
</dbReference>
<evidence type="ECO:0000256" key="2">
    <source>
        <dbReference type="ARBA" id="ARBA00023125"/>
    </source>
</evidence>
<dbReference type="EMBL" id="LT670818">
    <property type="protein sequence ID" value="SHG93089.1"/>
    <property type="molecule type" value="Genomic_DNA"/>
</dbReference>
<sequence>MIENGRYRFTDDCDRVADILRRVGDKWSVLVVVLLELGPRRFNDLKRSIPGVSQRMLTLTLRNLESDGFVERTVTPSIPPHVSYGLTDLGQSLSVPVRALCAWSLANIDAIDAARERFELSAADK</sequence>
<evidence type="ECO:0000256" key="3">
    <source>
        <dbReference type="ARBA" id="ARBA00023163"/>
    </source>
</evidence>
<dbReference type="Gene3D" id="1.10.10.10">
    <property type="entry name" value="Winged helix-like DNA-binding domain superfamily/Winged helix DNA-binding domain"/>
    <property type="match status" value="1"/>
</dbReference>
<dbReference type="AlphaFoldDB" id="A0A1M5NV75"/>
<dbReference type="SUPFAM" id="SSF46785">
    <property type="entry name" value="Winged helix' DNA-binding domain"/>
    <property type="match status" value="1"/>
</dbReference>
<evidence type="ECO:0000313" key="6">
    <source>
        <dbReference type="Proteomes" id="UP000190675"/>
    </source>
</evidence>
<evidence type="ECO:0000259" key="4">
    <source>
        <dbReference type="PROSITE" id="PS51118"/>
    </source>
</evidence>
<reference evidence="5 6" key="1">
    <citation type="submission" date="2016-11" db="EMBL/GenBank/DDBJ databases">
        <authorList>
            <person name="Jaros S."/>
            <person name="Januszkiewicz K."/>
            <person name="Wedrychowicz H."/>
        </authorList>
    </citation>
    <scope>NUCLEOTIDE SEQUENCE [LARGE SCALE GENOMIC DNA]</scope>
    <source>
        <strain evidence="5 6">GAS242</strain>
    </source>
</reference>
<accession>A0A1M5NV75</accession>
<dbReference type="PANTHER" id="PTHR33204:SF39">
    <property type="entry name" value="TRANSCRIPTIONAL REGULATORY PROTEIN"/>
    <property type="match status" value="1"/>
</dbReference>